<evidence type="ECO:0000313" key="2">
    <source>
        <dbReference type="Proteomes" id="UP000023152"/>
    </source>
</evidence>
<dbReference type="Proteomes" id="UP000023152">
    <property type="component" value="Unassembled WGS sequence"/>
</dbReference>
<dbReference type="AlphaFoldDB" id="X6M8Q6"/>
<organism evidence="1 2">
    <name type="scientific">Reticulomyxa filosa</name>
    <dbReference type="NCBI Taxonomy" id="46433"/>
    <lineage>
        <taxon>Eukaryota</taxon>
        <taxon>Sar</taxon>
        <taxon>Rhizaria</taxon>
        <taxon>Retaria</taxon>
        <taxon>Foraminifera</taxon>
        <taxon>Monothalamids</taxon>
        <taxon>Reticulomyxidae</taxon>
        <taxon>Reticulomyxa</taxon>
    </lineage>
</organism>
<comment type="caution">
    <text evidence="1">The sequence shown here is derived from an EMBL/GenBank/DDBJ whole genome shotgun (WGS) entry which is preliminary data.</text>
</comment>
<proteinExistence type="predicted"/>
<reference evidence="1 2" key="1">
    <citation type="journal article" date="2013" name="Curr. Biol.">
        <title>The Genome of the Foraminiferan Reticulomyxa filosa.</title>
        <authorList>
            <person name="Glockner G."/>
            <person name="Hulsmann N."/>
            <person name="Schleicher M."/>
            <person name="Noegel A.A."/>
            <person name="Eichinger L."/>
            <person name="Gallinger C."/>
            <person name="Pawlowski J."/>
            <person name="Sierra R."/>
            <person name="Euteneuer U."/>
            <person name="Pillet L."/>
            <person name="Moustafa A."/>
            <person name="Platzer M."/>
            <person name="Groth M."/>
            <person name="Szafranski K."/>
            <person name="Schliwa M."/>
        </authorList>
    </citation>
    <scope>NUCLEOTIDE SEQUENCE [LARGE SCALE GENOMIC DNA]</scope>
</reference>
<name>X6M8Q6_RETFI</name>
<protein>
    <submittedName>
        <fullName evidence="1">Uncharacterized protein</fullName>
    </submittedName>
</protein>
<gene>
    <name evidence="1" type="ORF">RFI_27337</name>
</gene>
<sequence>MYEDEQTQLAIEASQRESYRNLRVQQDEEYAEALRQQAELDKKTQFAKDSNHTNTNAAAGITTNNYNWTETKQSNFKEVSEMTTPLYKTSTNARPDAIARENNTSQVDVVVDEFKDVQLDELPVEPSSFFVYLDTFINYILLYSHIHILI</sequence>
<dbReference type="EMBL" id="ASPP01023699">
    <property type="protein sequence ID" value="ETO10041.1"/>
    <property type="molecule type" value="Genomic_DNA"/>
</dbReference>
<accession>X6M8Q6</accession>
<evidence type="ECO:0000313" key="1">
    <source>
        <dbReference type="EMBL" id="ETO10041.1"/>
    </source>
</evidence>
<keyword evidence="2" id="KW-1185">Reference proteome</keyword>